<name>A0A0F7FZV3_9ACTN</name>
<keyword evidence="3" id="KW-1185">Reference proteome</keyword>
<evidence type="ECO:0000313" key="3">
    <source>
        <dbReference type="Proteomes" id="UP000034034"/>
    </source>
</evidence>
<dbReference type="KEGG" id="sxi:SXIM_48700"/>
<dbReference type="Proteomes" id="UP000034034">
    <property type="component" value="Chromosome"/>
</dbReference>
<proteinExistence type="predicted"/>
<keyword evidence="1" id="KW-0732">Signal</keyword>
<evidence type="ECO:0000313" key="2">
    <source>
        <dbReference type="EMBL" id="AKG46254.1"/>
    </source>
</evidence>
<dbReference type="EMBL" id="CP009922">
    <property type="protein sequence ID" value="AKG46254.1"/>
    <property type="molecule type" value="Genomic_DNA"/>
</dbReference>
<dbReference type="HOGENOM" id="CLU_128784_0_0_11"/>
<dbReference type="AlphaFoldDB" id="A0A0F7FZV3"/>
<evidence type="ECO:0000256" key="1">
    <source>
        <dbReference type="SAM" id="SignalP"/>
    </source>
</evidence>
<dbReference type="PATRIC" id="fig|408015.6.peg.4930"/>
<sequence length="167" mass="18510">MIAALALSGTALVAAPATAGAATGPEVTWIPDKISHERAVEMFEEVGITWSSVGNCSDREDRACTSFEELNWDTARAAQVLKLRSGCDINIVGGTESGHPSEPYSHGEGFRLDYSFNSCLEDFVVDNYRFIENRPDDDVPRYWTGMGNYFTQMSDHWEGLYFTCESC</sequence>
<gene>
    <name evidence="2" type="ORF">SXIM_48700</name>
</gene>
<organism evidence="2 3">
    <name type="scientific">Streptomyces xiamenensis</name>
    <dbReference type="NCBI Taxonomy" id="408015"/>
    <lineage>
        <taxon>Bacteria</taxon>
        <taxon>Bacillati</taxon>
        <taxon>Actinomycetota</taxon>
        <taxon>Actinomycetes</taxon>
        <taxon>Kitasatosporales</taxon>
        <taxon>Streptomycetaceae</taxon>
        <taxon>Streptomyces</taxon>
    </lineage>
</organism>
<feature type="chain" id="PRO_5002515793" description="Secreted protein" evidence="1">
    <location>
        <begin position="22"/>
        <end position="167"/>
    </location>
</feature>
<dbReference type="STRING" id="408015.SXIM_48700"/>
<reference evidence="2" key="1">
    <citation type="submission" date="2019-08" db="EMBL/GenBank/DDBJ databases">
        <title>Complete genome sequence of a mangrove-derived Streptomyces xiamenensis.</title>
        <authorList>
            <person name="Xu J."/>
        </authorList>
    </citation>
    <scope>NUCLEOTIDE SEQUENCE</scope>
    <source>
        <strain evidence="2">318</strain>
    </source>
</reference>
<protein>
    <recommendedName>
        <fullName evidence="4">Secreted protein</fullName>
    </recommendedName>
</protein>
<feature type="signal peptide" evidence="1">
    <location>
        <begin position="1"/>
        <end position="21"/>
    </location>
</feature>
<accession>A0A0F7FZV3</accession>
<evidence type="ECO:0008006" key="4">
    <source>
        <dbReference type="Google" id="ProtNLM"/>
    </source>
</evidence>